<gene>
    <name evidence="1" type="ORF">IWW38_006345</name>
</gene>
<protein>
    <submittedName>
        <fullName evidence="1">Uncharacterized protein</fullName>
    </submittedName>
</protein>
<organism evidence="1 2">
    <name type="scientific">Coemansia aciculifera</name>
    <dbReference type="NCBI Taxonomy" id="417176"/>
    <lineage>
        <taxon>Eukaryota</taxon>
        <taxon>Fungi</taxon>
        <taxon>Fungi incertae sedis</taxon>
        <taxon>Zoopagomycota</taxon>
        <taxon>Kickxellomycotina</taxon>
        <taxon>Kickxellomycetes</taxon>
        <taxon>Kickxellales</taxon>
        <taxon>Kickxellaceae</taxon>
        <taxon>Coemansia</taxon>
    </lineage>
</organism>
<feature type="non-terminal residue" evidence="1">
    <location>
        <position position="241"/>
    </location>
</feature>
<name>A0ACC1LTZ1_9FUNG</name>
<proteinExistence type="predicted"/>
<evidence type="ECO:0000313" key="1">
    <source>
        <dbReference type="EMBL" id="KAJ2878352.1"/>
    </source>
</evidence>
<accession>A0ACC1LTZ1</accession>
<evidence type="ECO:0000313" key="2">
    <source>
        <dbReference type="Proteomes" id="UP001139981"/>
    </source>
</evidence>
<reference evidence="1" key="1">
    <citation type="submission" date="2022-07" db="EMBL/GenBank/DDBJ databases">
        <title>Phylogenomic reconstructions and comparative analyses of Kickxellomycotina fungi.</title>
        <authorList>
            <person name="Reynolds N.K."/>
            <person name="Stajich J.E."/>
            <person name="Barry K."/>
            <person name="Grigoriev I.V."/>
            <person name="Crous P."/>
            <person name="Smith M.E."/>
        </authorList>
    </citation>
    <scope>NUCLEOTIDE SEQUENCE</scope>
    <source>
        <strain evidence="1">CBS 190363</strain>
    </source>
</reference>
<keyword evidence="2" id="KW-1185">Reference proteome</keyword>
<comment type="caution">
    <text evidence="1">The sequence shown here is derived from an EMBL/GenBank/DDBJ whole genome shotgun (WGS) entry which is preliminary data.</text>
</comment>
<sequence>MRAFQSFAERGIRPPSRESVTVGECDLKLIHLSSGDDTGLLQYVRNGGIAFPHIMVPESLQLRSTARTSTSNNSNDLPSIMLKRPEDESGDAKWVLAQTLLWLWNAKQHASEFATHARTQALLRAESWLPPLLANYVFGRVAGTLAAARTDAEEAEEAEGQRSMLTITEGPISCVAWHPHRSLVAISHRASDVVFIYDLANDAWCSNVLQNPYMKGITCMTWQPNCGYALAVGGTAGVCLW</sequence>
<dbReference type="EMBL" id="JANBVB010003565">
    <property type="protein sequence ID" value="KAJ2878352.1"/>
    <property type="molecule type" value="Genomic_DNA"/>
</dbReference>
<dbReference type="Proteomes" id="UP001139981">
    <property type="component" value="Unassembled WGS sequence"/>
</dbReference>